<feature type="compositionally biased region" description="Basic and acidic residues" evidence="2">
    <location>
        <begin position="584"/>
        <end position="623"/>
    </location>
</feature>
<dbReference type="EMBL" id="JAODAN010000011">
    <property type="protein sequence ID" value="KAK1921408.1"/>
    <property type="molecule type" value="Genomic_DNA"/>
</dbReference>
<feature type="compositionally biased region" description="Polar residues" evidence="2">
    <location>
        <begin position="569"/>
        <end position="583"/>
    </location>
</feature>
<feature type="region of interest" description="Disordered" evidence="2">
    <location>
        <begin position="708"/>
        <end position="742"/>
    </location>
</feature>
<reference evidence="4" key="1">
    <citation type="submission" date="2023-02" db="EMBL/GenBank/DDBJ databases">
        <title>Identification and recombinant expression of a fungal hydrolase from Papiliotrema laurentii that hydrolyzes apple cutin and clears colloidal polyester polyurethane.</title>
        <authorList>
            <consortium name="DOE Joint Genome Institute"/>
            <person name="Roman V.A."/>
            <person name="Bojanowski C."/>
            <person name="Crable B.R."/>
            <person name="Wagner D.N."/>
            <person name="Hung C.S."/>
            <person name="Nadeau L.J."/>
            <person name="Schratz L."/>
            <person name="Haridas S."/>
            <person name="Pangilinan J."/>
            <person name="Lipzen A."/>
            <person name="Na H."/>
            <person name="Yan M."/>
            <person name="Ng V."/>
            <person name="Grigoriev I.V."/>
            <person name="Spatafora J.W."/>
            <person name="Barlow D."/>
            <person name="Biffinger J."/>
            <person name="Kelley-Loughnane N."/>
            <person name="Varaljay V.A."/>
            <person name="Crookes-Goodson W.J."/>
        </authorList>
    </citation>
    <scope>NUCLEOTIDE SEQUENCE</scope>
    <source>
        <strain evidence="4">5307AH</strain>
    </source>
</reference>
<dbReference type="AlphaFoldDB" id="A0AAD9CW00"/>
<dbReference type="PANTHER" id="PTHR31987:SF11">
    <property type="entry name" value="DUF2433 DOMAIN-CONTAINING PROTEIN"/>
    <property type="match status" value="1"/>
</dbReference>
<dbReference type="Proteomes" id="UP001182556">
    <property type="component" value="Unassembled WGS sequence"/>
</dbReference>
<dbReference type="SUPFAM" id="SSF54928">
    <property type="entry name" value="RNA-binding domain, RBD"/>
    <property type="match status" value="1"/>
</dbReference>
<dbReference type="PANTHER" id="PTHR31987">
    <property type="entry name" value="GLUTAMINASE A-RELATED"/>
    <property type="match status" value="1"/>
</dbReference>
<gene>
    <name evidence="4" type="ORF">DB88DRAFT_475282</name>
</gene>
<feature type="compositionally biased region" description="Low complexity" evidence="2">
    <location>
        <begin position="386"/>
        <end position="402"/>
    </location>
</feature>
<dbReference type="InterPro" id="IPR035979">
    <property type="entry name" value="RBD_domain_sf"/>
</dbReference>
<dbReference type="Gene3D" id="3.30.70.330">
    <property type="match status" value="1"/>
</dbReference>
<dbReference type="GO" id="GO:0003723">
    <property type="term" value="F:RNA binding"/>
    <property type="evidence" value="ECO:0007669"/>
    <property type="project" value="UniProtKB-UniRule"/>
</dbReference>
<evidence type="ECO:0000259" key="3">
    <source>
        <dbReference type="PROSITE" id="PS50102"/>
    </source>
</evidence>
<feature type="compositionally biased region" description="Gly residues" evidence="2">
    <location>
        <begin position="710"/>
        <end position="730"/>
    </location>
</feature>
<keyword evidence="1" id="KW-0694">RNA-binding</keyword>
<dbReference type="InterPro" id="IPR018829">
    <property type="entry name" value="DUF2433"/>
</dbReference>
<proteinExistence type="predicted"/>
<accession>A0AAD9CW00</accession>
<dbReference type="PROSITE" id="PS50102">
    <property type="entry name" value="RRM"/>
    <property type="match status" value="1"/>
</dbReference>
<organism evidence="4 5">
    <name type="scientific">Papiliotrema laurentii</name>
    <name type="common">Cryptococcus laurentii</name>
    <dbReference type="NCBI Taxonomy" id="5418"/>
    <lineage>
        <taxon>Eukaryota</taxon>
        <taxon>Fungi</taxon>
        <taxon>Dikarya</taxon>
        <taxon>Basidiomycota</taxon>
        <taxon>Agaricomycotina</taxon>
        <taxon>Tremellomycetes</taxon>
        <taxon>Tremellales</taxon>
        <taxon>Rhynchogastremaceae</taxon>
        <taxon>Papiliotrema</taxon>
    </lineage>
</organism>
<dbReference type="Pfam" id="PF00076">
    <property type="entry name" value="RRM_1"/>
    <property type="match status" value="1"/>
</dbReference>
<evidence type="ECO:0000256" key="1">
    <source>
        <dbReference type="PROSITE-ProRule" id="PRU00176"/>
    </source>
</evidence>
<dbReference type="InterPro" id="IPR000504">
    <property type="entry name" value="RRM_dom"/>
</dbReference>
<keyword evidence="5" id="KW-1185">Reference proteome</keyword>
<comment type="caution">
    <text evidence="4">The sequence shown here is derived from an EMBL/GenBank/DDBJ whole genome shotgun (WGS) entry which is preliminary data.</text>
</comment>
<evidence type="ECO:0000256" key="2">
    <source>
        <dbReference type="SAM" id="MobiDB-lite"/>
    </source>
</evidence>
<feature type="domain" description="RRM" evidence="3">
    <location>
        <begin position="627"/>
        <end position="704"/>
    </location>
</feature>
<feature type="region of interest" description="Disordered" evidence="2">
    <location>
        <begin position="1"/>
        <end position="24"/>
    </location>
</feature>
<evidence type="ECO:0000313" key="5">
    <source>
        <dbReference type="Proteomes" id="UP001182556"/>
    </source>
</evidence>
<protein>
    <recommendedName>
        <fullName evidence="3">RRM domain-containing protein</fullName>
    </recommendedName>
</protein>
<dbReference type="Pfam" id="PF10360">
    <property type="entry name" value="DUF2433"/>
    <property type="match status" value="1"/>
</dbReference>
<dbReference type="InterPro" id="IPR052743">
    <property type="entry name" value="Glutaminase_GtaA"/>
</dbReference>
<dbReference type="SMART" id="SM00360">
    <property type="entry name" value="RRM"/>
    <property type="match status" value="1"/>
</dbReference>
<name>A0AAD9CW00_PAPLA</name>
<sequence>MATAPTINGLLSPPPTEKAASVASPPRVVLAGKTGRILCVADIRGDYHELNRLIREHEATAVIHTGDFGFINADSLDRMGDKILRHLLQYSPLLPPATRSQLLALPQDTPRKELIQKLNNSSIHFPLSQFPHLLSGAITFPVPVFTVWGLIEDVHILEKFRTTEYEVHNLTVIDEACSAVIETGGVNLRLLGLGGAVAPHKMFDHGEGQATIAGAQGTMWTTALQIGELVDTAQRTYDPTETRLFISSAPVGRNGVLALLANHLKADLTMSSGLHFRYCSSYNNFAVYNDSESCRAMLALAQKGFLEVYHSVKERVDSSLNEDQHALLKKALQAIDVIPDQNDSFWMNVWNWILCDAAMGHLLLSVSDGRVSAESKSAGLNYGHRTAQSQAPPTAPLTPAAQGGQPIRSAFHEAPTNTRSAATARPVPTGPSVPVKPAQQTPTPANNIKGIMARPPQQGAVPAKPGLQANKPGPVPSGAPSGTSIPAKPPIQTRQPRGPPSGSAPASNFNKLEKPSENPTSKSPAPVPSKSGTPAPAAQANGKSATPAASYNKEKEKPKAAPSGKKETNGTSTPTAGTNGTKDSSNKDEPKKADGSAESKGEEKEKPKEDKDGASEVTSERTRPQKHSLYLKGLPIPSSEDEIKGLFPDASKITLVKIIMDHATKKQRDFAYVDFESDADMQEALKSHKTTIRETEVSVVISNPPARSYGFGGVRGRGGFRGSRGGGPRTGFGARKEESKGE</sequence>
<feature type="compositionally biased region" description="Basic and acidic residues" evidence="2">
    <location>
        <begin position="552"/>
        <end position="568"/>
    </location>
</feature>
<dbReference type="InterPro" id="IPR012677">
    <property type="entry name" value="Nucleotide-bd_a/b_plait_sf"/>
</dbReference>
<evidence type="ECO:0000313" key="4">
    <source>
        <dbReference type="EMBL" id="KAK1921408.1"/>
    </source>
</evidence>
<feature type="region of interest" description="Disordered" evidence="2">
    <location>
        <begin position="383"/>
        <end position="639"/>
    </location>
</feature>